<keyword evidence="3" id="KW-0233">DNA recombination</keyword>
<dbReference type="PANTHER" id="PTHR30461:SF2">
    <property type="entry name" value="SERINE RECOMBINASE PINE-RELATED"/>
    <property type="match status" value="1"/>
</dbReference>
<reference evidence="7" key="1">
    <citation type="journal article" date="2021" name="PeerJ">
        <title>Extensive microbial diversity within the chicken gut microbiome revealed by metagenomics and culture.</title>
        <authorList>
            <person name="Gilroy R."/>
            <person name="Ravi A."/>
            <person name="Getino M."/>
            <person name="Pursley I."/>
            <person name="Horton D.L."/>
            <person name="Alikhan N.F."/>
            <person name="Baker D."/>
            <person name="Gharbi K."/>
            <person name="Hall N."/>
            <person name="Watson M."/>
            <person name="Adriaenssens E.M."/>
            <person name="Foster-Nyarko E."/>
            <person name="Jarju S."/>
            <person name="Secka A."/>
            <person name="Antonio M."/>
            <person name="Oren A."/>
            <person name="Chaudhuri R.R."/>
            <person name="La Ragione R."/>
            <person name="Hildebrand F."/>
            <person name="Pallen M.J."/>
        </authorList>
    </citation>
    <scope>NUCLEOTIDE SEQUENCE</scope>
    <source>
        <strain evidence="7">ChiBcec8-14828</strain>
    </source>
</reference>
<proteinExistence type="predicted"/>
<protein>
    <submittedName>
        <fullName evidence="7">Recombinase family protein</fullName>
    </submittedName>
</protein>
<dbReference type="PANTHER" id="PTHR30461">
    <property type="entry name" value="DNA-INVERTASE FROM LAMBDOID PROPHAGE"/>
    <property type="match status" value="1"/>
</dbReference>
<organism evidence="7 8">
    <name type="scientific">Candidatus Ruthenibacterium avium</name>
    <dbReference type="NCBI Taxonomy" id="2838751"/>
    <lineage>
        <taxon>Bacteria</taxon>
        <taxon>Bacillati</taxon>
        <taxon>Bacillota</taxon>
        <taxon>Clostridia</taxon>
        <taxon>Eubacteriales</taxon>
        <taxon>Oscillospiraceae</taxon>
        <taxon>Ruthenibacterium</taxon>
    </lineage>
</organism>
<dbReference type="InterPro" id="IPR036162">
    <property type="entry name" value="Resolvase-like_N_sf"/>
</dbReference>
<dbReference type="PROSITE" id="PS51736">
    <property type="entry name" value="RECOMBINASES_3"/>
    <property type="match status" value="1"/>
</dbReference>
<dbReference type="SMART" id="SM00857">
    <property type="entry name" value="Resolvase"/>
    <property type="match status" value="1"/>
</dbReference>
<keyword evidence="2" id="KW-0238">DNA-binding</keyword>
<evidence type="ECO:0000313" key="7">
    <source>
        <dbReference type="EMBL" id="HJB39149.1"/>
    </source>
</evidence>
<feature type="domain" description="Resolvase/invertase-type recombinase catalytic" evidence="6">
    <location>
        <begin position="1"/>
        <end position="134"/>
    </location>
</feature>
<dbReference type="Gene3D" id="3.40.50.1390">
    <property type="entry name" value="Resolvase, N-terminal catalytic domain"/>
    <property type="match status" value="1"/>
</dbReference>
<dbReference type="InterPro" id="IPR006119">
    <property type="entry name" value="Resolv_N"/>
</dbReference>
<name>A0A9D2M225_9FIRM</name>
<evidence type="ECO:0000256" key="4">
    <source>
        <dbReference type="PIRSR" id="PIRSR606118-50"/>
    </source>
</evidence>
<dbReference type="InterPro" id="IPR006118">
    <property type="entry name" value="Recombinase_CS"/>
</dbReference>
<dbReference type="CDD" id="cd03768">
    <property type="entry name" value="SR_ResInv"/>
    <property type="match status" value="1"/>
</dbReference>
<evidence type="ECO:0000259" key="6">
    <source>
        <dbReference type="PROSITE" id="PS51736"/>
    </source>
</evidence>
<dbReference type="GO" id="GO:0000150">
    <property type="term" value="F:DNA strand exchange activity"/>
    <property type="evidence" value="ECO:0007669"/>
    <property type="project" value="InterPro"/>
</dbReference>
<evidence type="ECO:0000256" key="2">
    <source>
        <dbReference type="ARBA" id="ARBA00023125"/>
    </source>
</evidence>
<dbReference type="PROSITE" id="PS00397">
    <property type="entry name" value="RECOMBINASES_1"/>
    <property type="match status" value="1"/>
</dbReference>
<evidence type="ECO:0000256" key="1">
    <source>
        <dbReference type="ARBA" id="ARBA00022908"/>
    </source>
</evidence>
<accession>A0A9D2M225</accession>
<dbReference type="GO" id="GO:0015074">
    <property type="term" value="P:DNA integration"/>
    <property type="evidence" value="ECO:0007669"/>
    <property type="project" value="UniProtKB-KW"/>
</dbReference>
<gene>
    <name evidence="7" type="ORF">H9943_01980</name>
</gene>
<dbReference type="InterPro" id="IPR050639">
    <property type="entry name" value="SSR_resolvase"/>
</dbReference>
<evidence type="ECO:0000313" key="8">
    <source>
        <dbReference type="Proteomes" id="UP000824209"/>
    </source>
</evidence>
<dbReference type="EMBL" id="DWYA01000021">
    <property type="protein sequence ID" value="HJB39149.1"/>
    <property type="molecule type" value="Genomic_DNA"/>
</dbReference>
<comment type="caution">
    <text evidence="7">The sequence shown here is derived from an EMBL/GenBank/DDBJ whole genome shotgun (WGS) entry which is preliminary data.</text>
</comment>
<keyword evidence="1" id="KW-0229">DNA integration</keyword>
<dbReference type="Proteomes" id="UP000824209">
    <property type="component" value="Unassembled WGS sequence"/>
</dbReference>
<reference evidence="7" key="2">
    <citation type="submission" date="2021-04" db="EMBL/GenBank/DDBJ databases">
        <authorList>
            <person name="Gilroy R."/>
        </authorList>
    </citation>
    <scope>NUCLEOTIDE SEQUENCE</scope>
    <source>
        <strain evidence="7">ChiBcec8-14828</strain>
    </source>
</reference>
<evidence type="ECO:0000256" key="3">
    <source>
        <dbReference type="ARBA" id="ARBA00023172"/>
    </source>
</evidence>
<dbReference type="Gene3D" id="1.10.10.60">
    <property type="entry name" value="Homeodomain-like"/>
    <property type="match status" value="1"/>
</dbReference>
<evidence type="ECO:0000256" key="5">
    <source>
        <dbReference type="PROSITE-ProRule" id="PRU10137"/>
    </source>
</evidence>
<dbReference type="AlphaFoldDB" id="A0A9D2M225"/>
<dbReference type="Pfam" id="PF00239">
    <property type="entry name" value="Resolvase"/>
    <property type="match status" value="1"/>
</dbReference>
<dbReference type="SUPFAM" id="SSF53041">
    <property type="entry name" value="Resolvase-like"/>
    <property type="match status" value="1"/>
</dbReference>
<feature type="active site" description="O-(5'-phospho-DNA)-serine intermediate" evidence="4 5">
    <location>
        <position position="9"/>
    </location>
</feature>
<dbReference type="GO" id="GO:0003677">
    <property type="term" value="F:DNA binding"/>
    <property type="evidence" value="ECO:0007669"/>
    <property type="project" value="UniProtKB-KW"/>
</dbReference>
<sequence>MKIGYARVSTENQNLERQIDALYEYGVDELYTEKITGTKACRPELDKVRLRMREGDSVVVESLSRLGRSTRDLLNLLDEFDKKGVQLISLKESVDTASPTGKLLVTVLSAISQFERDLIVQRTEEGLKAARARGRKGGRPKTDQRVIEKAIKLYQTKAYTLREVSNLCGISVATLYRALAKMK</sequence>